<organism evidence="5 6">
    <name type="scientific">Allomyces macrogynus (strain ATCC 38327)</name>
    <name type="common">Allomyces javanicus var. macrogynus</name>
    <dbReference type="NCBI Taxonomy" id="578462"/>
    <lineage>
        <taxon>Eukaryota</taxon>
        <taxon>Fungi</taxon>
        <taxon>Fungi incertae sedis</taxon>
        <taxon>Blastocladiomycota</taxon>
        <taxon>Blastocladiomycetes</taxon>
        <taxon>Blastocladiales</taxon>
        <taxon>Blastocladiaceae</taxon>
        <taxon>Allomyces</taxon>
    </lineage>
</organism>
<keyword evidence="3" id="KW-0732">Signal</keyword>
<dbReference type="GO" id="GO:0070319">
    <property type="term" value="C:Golgi to plasma membrane transport vesicle"/>
    <property type="evidence" value="ECO:0007669"/>
    <property type="project" value="TreeGrafter"/>
</dbReference>
<dbReference type="AlphaFoldDB" id="A0A0L0S5N9"/>
<sequence>MRPPTAGALLPLPLLLPPSLLRSAPLRTAPTKPTAPASSLTAAALAEVEDLAQSLFEAANAMVAAEAARRADAESTARDLASQLALLWRRPRRHSPTLTMADIDPVRLVAFLDYVTIAPTCANPAQLPFAHDAITMDVVPCLAFPSRAAVSGEMLVEGMWDGSVGVDWAVCDAGIDPGDHHAPPPRNSTNADLADNGDHWFTPPPSPTLAASSATAAVLPPALPPRPCAQCASSRAVATVRLADRRGNVPVCRFCADRIDACCALVAELRRLAAGGDAVQRNMLDAWHEVVDLRARIVYARLGSGGMWWAQRAREEEEDDDGDTEVGGRDADVEMHEHSDVEVSEEEDDDDEEEMRGPTRHRRGEQPWVDAVESALANVSLA</sequence>
<dbReference type="Pfam" id="PF25555">
    <property type="entry name" value="RAB3A-like_C"/>
    <property type="match status" value="1"/>
</dbReference>
<reference evidence="6" key="2">
    <citation type="submission" date="2009-11" db="EMBL/GenBank/DDBJ databases">
        <title>The Genome Sequence of Allomyces macrogynus strain ATCC 38327.</title>
        <authorList>
            <consortium name="The Broad Institute Genome Sequencing Platform"/>
            <person name="Russ C."/>
            <person name="Cuomo C."/>
            <person name="Shea T."/>
            <person name="Young S.K."/>
            <person name="Zeng Q."/>
            <person name="Koehrsen M."/>
            <person name="Haas B."/>
            <person name="Borodovsky M."/>
            <person name="Guigo R."/>
            <person name="Alvarado L."/>
            <person name="Berlin A."/>
            <person name="Borenstein D."/>
            <person name="Chen Z."/>
            <person name="Engels R."/>
            <person name="Freedman E."/>
            <person name="Gellesch M."/>
            <person name="Goldberg J."/>
            <person name="Griggs A."/>
            <person name="Gujja S."/>
            <person name="Heiman D."/>
            <person name="Hepburn T."/>
            <person name="Howarth C."/>
            <person name="Jen D."/>
            <person name="Larson L."/>
            <person name="Lewis B."/>
            <person name="Mehta T."/>
            <person name="Park D."/>
            <person name="Pearson M."/>
            <person name="Roberts A."/>
            <person name="Saif S."/>
            <person name="Shenoy N."/>
            <person name="Sisk P."/>
            <person name="Stolte C."/>
            <person name="Sykes S."/>
            <person name="Walk T."/>
            <person name="White J."/>
            <person name="Yandava C."/>
            <person name="Burger G."/>
            <person name="Gray M.W."/>
            <person name="Holland P.W.H."/>
            <person name="King N."/>
            <person name="Lang F.B.F."/>
            <person name="Roger A.J."/>
            <person name="Ruiz-Trillo I."/>
            <person name="Lander E."/>
            <person name="Nusbaum C."/>
        </authorList>
    </citation>
    <scope>NUCLEOTIDE SEQUENCE [LARGE SCALE GENOMIC DNA]</scope>
    <source>
        <strain evidence="6">ATCC 38327</strain>
    </source>
</reference>
<gene>
    <name evidence="5" type="ORF">AMAG_04623</name>
</gene>
<feature type="chain" id="PRO_5005547912" description="GDP/GTP exchange factor Sec2 N-terminal domain-containing protein" evidence="3">
    <location>
        <begin position="24"/>
        <end position="382"/>
    </location>
</feature>
<dbReference type="SUPFAM" id="SSF144284">
    <property type="entry name" value="Sec2 N-terminal region"/>
    <property type="match status" value="1"/>
</dbReference>
<evidence type="ECO:0000256" key="3">
    <source>
        <dbReference type="SAM" id="SignalP"/>
    </source>
</evidence>
<evidence type="ECO:0000256" key="1">
    <source>
        <dbReference type="ARBA" id="ARBA00023054"/>
    </source>
</evidence>
<accession>A0A0L0S5N9</accession>
<dbReference type="PANTHER" id="PTHR14430:SF4">
    <property type="entry name" value="GDP_GTP EXCHANGE FACTOR SEC2 N-TERMINAL DOMAIN-CONTAINING PROTEIN"/>
    <property type="match status" value="1"/>
</dbReference>
<name>A0A0L0S5N9_ALLM3</name>
<dbReference type="InterPro" id="IPR040351">
    <property type="entry name" value="RAB3IL/RAB3IP/Sec2"/>
</dbReference>
<feature type="signal peptide" evidence="3">
    <location>
        <begin position="1"/>
        <end position="23"/>
    </location>
</feature>
<reference evidence="5 6" key="1">
    <citation type="submission" date="2009-11" db="EMBL/GenBank/DDBJ databases">
        <title>Annotation of Allomyces macrogynus ATCC 38327.</title>
        <authorList>
            <consortium name="The Broad Institute Genome Sequencing Platform"/>
            <person name="Russ C."/>
            <person name="Cuomo C."/>
            <person name="Burger G."/>
            <person name="Gray M.W."/>
            <person name="Holland P.W.H."/>
            <person name="King N."/>
            <person name="Lang F.B.F."/>
            <person name="Roger A.J."/>
            <person name="Ruiz-Trillo I."/>
            <person name="Young S.K."/>
            <person name="Zeng Q."/>
            <person name="Gargeya S."/>
            <person name="Fitzgerald M."/>
            <person name="Haas B."/>
            <person name="Abouelleil A."/>
            <person name="Alvarado L."/>
            <person name="Arachchi H.M."/>
            <person name="Berlin A."/>
            <person name="Chapman S.B."/>
            <person name="Gearin G."/>
            <person name="Goldberg J."/>
            <person name="Griggs A."/>
            <person name="Gujja S."/>
            <person name="Hansen M."/>
            <person name="Heiman D."/>
            <person name="Howarth C."/>
            <person name="Larimer J."/>
            <person name="Lui A."/>
            <person name="MacDonald P.J.P."/>
            <person name="McCowen C."/>
            <person name="Montmayeur A."/>
            <person name="Murphy C."/>
            <person name="Neiman D."/>
            <person name="Pearson M."/>
            <person name="Priest M."/>
            <person name="Roberts A."/>
            <person name="Saif S."/>
            <person name="Shea T."/>
            <person name="Sisk P."/>
            <person name="Stolte C."/>
            <person name="Sykes S."/>
            <person name="Wortman J."/>
            <person name="Nusbaum C."/>
            <person name="Birren B."/>
        </authorList>
    </citation>
    <scope>NUCLEOTIDE SEQUENCE [LARGE SCALE GENOMIC DNA]</scope>
    <source>
        <strain evidence="5 6">ATCC 38327</strain>
    </source>
</reference>
<feature type="region of interest" description="Disordered" evidence="2">
    <location>
        <begin position="177"/>
        <end position="205"/>
    </location>
</feature>
<keyword evidence="1" id="KW-0175">Coiled coil</keyword>
<dbReference type="PANTHER" id="PTHR14430">
    <property type="entry name" value="RABIN3-RELATED"/>
    <property type="match status" value="1"/>
</dbReference>
<dbReference type="VEuPathDB" id="FungiDB:AMAG_04623"/>
<evidence type="ECO:0000259" key="4">
    <source>
        <dbReference type="Pfam" id="PF06428"/>
    </source>
</evidence>
<dbReference type="OrthoDB" id="5590472at2759"/>
<evidence type="ECO:0000256" key="2">
    <source>
        <dbReference type="SAM" id="MobiDB-lite"/>
    </source>
</evidence>
<keyword evidence="6" id="KW-1185">Reference proteome</keyword>
<dbReference type="STRING" id="578462.A0A0L0S5N9"/>
<evidence type="ECO:0000313" key="6">
    <source>
        <dbReference type="Proteomes" id="UP000054350"/>
    </source>
</evidence>
<dbReference type="GO" id="GO:0006887">
    <property type="term" value="P:exocytosis"/>
    <property type="evidence" value="ECO:0007669"/>
    <property type="project" value="TreeGrafter"/>
</dbReference>
<dbReference type="InterPro" id="IPR009449">
    <property type="entry name" value="Sec2_N"/>
</dbReference>
<dbReference type="Gene3D" id="6.10.140.910">
    <property type="match status" value="1"/>
</dbReference>
<dbReference type="Pfam" id="PF06428">
    <property type="entry name" value="Sec2p"/>
    <property type="match status" value="1"/>
</dbReference>
<feature type="compositionally biased region" description="Basic and acidic residues" evidence="2">
    <location>
        <begin position="326"/>
        <end position="341"/>
    </location>
</feature>
<dbReference type="EMBL" id="GG745332">
    <property type="protein sequence ID" value="KNE57770.1"/>
    <property type="molecule type" value="Genomic_DNA"/>
</dbReference>
<protein>
    <recommendedName>
        <fullName evidence="4">GDP/GTP exchange factor Sec2 N-terminal domain-containing protein</fullName>
    </recommendedName>
</protein>
<evidence type="ECO:0000313" key="5">
    <source>
        <dbReference type="EMBL" id="KNE57770.1"/>
    </source>
</evidence>
<dbReference type="GO" id="GO:0005085">
    <property type="term" value="F:guanyl-nucleotide exchange factor activity"/>
    <property type="evidence" value="ECO:0007669"/>
    <property type="project" value="InterPro"/>
</dbReference>
<feature type="region of interest" description="Disordered" evidence="2">
    <location>
        <begin position="313"/>
        <end position="369"/>
    </location>
</feature>
<dbReference type="Proteomes" id="UP000054350">
    <property type="component" value="Unassembled WGS sequence"/>
</dbReference>
<feature type="domain" description="GDP/GTP exchange factor Sec2 N-terminal" evidence="4">
    <location>
        <begin position="46"/>
        <end position="85"/>
    </location>
</feature>
<feature type="compositionally biased region" description="Acidic residues" evidence="2">
    <location>
        <begin position="342"/>
        <end position="354"/>
    </location>
</feature>
<dbReference type="GO" id="GO:0051286">
    <property type="term" value="C:cell tip"/>
    <property type="evidence" value="ECO:0007669"/>
    <property type="project" value="TreeGrafter"/>
</dbReference>
<proteinExistence type="predicted"/>